<dbReference type="OrthoDB" id="2553581at2759"/>
<feature type="region of interest" description="Disordered" evidence="1">
    <location>
        <begin position="56"/>
        <end position="78"/>
    </location>
</feature>
<feature type="compositionally biased region" description="Low complexity" evidence="1">
    <location>
        <begin position="567"/>
        <end position="579"/>
    </location>
</feature>
<feature type="region of interest" description="Disordered" evidence="1">
    <location>
        <begin position="1"/>
        <end position="33"/>
    </location>
</feature>
<reference evidence="2 3" key="1">
    <citation type="journal article" date="2010" name="Science">
        <title>Pathogenicity determinants in smut fungi revealed by genome comparison.</title>
        <authorList>
            <person name="Schirawski J."/>
            <person name="Mannhaupt G."/>
            <person name="Muench K."/>
            <person name="Brefort T."/>
            <person name="Schipper K."/>
            <person name="Doehlemann G."/>
            <person name="Di Stasio M."/>
            <person name="Roessel N."/>
            <person name="Mendoza-Mendoza A."/>
            <person name="Pester D."/>
            <person name="Mueller O."/>
            <person name="Winterberg B."/>
            <person name="Meyer E."/>
            <person name="Ghareeb H."/>
            <person name="Wollenberg T."/>
            <person name="Muensterkoetter M."/>
            <person name="Wong P."/>
            <person name="Walter M."/>
            <person name="Stukenbrock E."/>
            <person name="Gueldener U."/>
            <person name="Kahmann R."/>
        </authorList>
    </citation>
    <scope>NUCLEOTIDE SEQUENCE [LARGE SCALE GENOMIC DNA]</scope>
    <source>
        <strain evidence="3">SRZ2</strain>
    </source>
</reference>
<proteinExistence type="predicted"/>
<feature type="compositionally biased region" description="Low complexity" evidence="1">
    <location>
        <begin position="60"/>
        <end position="77"/>
    </location>
</feature>
<evidence type="ECO:0000313" key="2">
    <source>
        <dbReference type="EMBL" id="CBQ73329.1"/>
    </source>
</evidence>
<evidence type="ECO:0000313" key="3">
    <source>
        <dbReference type="Proteomes" id="UP000008867"/>
    </source>
</evidence>
<feature type="region of interest" description="Disordered" evidence="1">
    <location>
        <begin position="560"/>
        <end position="598"/>
    </location>
</feature>
<dbReference type="VEuPathDB" id="FungiDB:sr13988"/>
<organism evidence="2 3">
    <name type="scientific">Sporisorium reilianum (strain SRZ2)</name>
    <name type="common">Maize head smut fungus</name>
    <dbReference type="NCBI Taxonomy" id="999809"/>
    <lineage>
        <taxon>Eukaryota</taxon>
        <taxon>Fungi</taxon>
        <taxon>Dikarya</taxon>
        <taxon>Basidiomycota</taxon>
        <taxon>Ustilaginomycotina</taxon>
        <taxon>Ustilaginomycetes</taxon>
        <taxon>Ustilaginales</taxon>
        <taxon>Ustilaginaceae</taxon>
        <taxon>Sporisorium</taxon>
    </lineage>
</organism>
<gene>
    <name evidence="2" type="ORF">sr13988</name>
</gene>
<protein>
    <submittedName>
        <fullName evidence="2">Uncharacterized protein</fullName>
    </submittedName>
</protein>
<dbReference type="HOGENOM" id="CLU_376825_0_0_1"/>
<dbReference type="Proteomes" id="UP000008867">
    <property type="component" value="Chromosome 7"/>
</dbReference>
<feature type="region of interest" description="Disordered" evidence="1">
    <location>
        <begin position="616"/>
        <end position="637"/>
    </location>
</feature>
<feature type="region of interest" description="Disordered" evidence="1">
    <location>
        <begin position="201"/>
        <end position="254"/>
    </location>
</feature>
<name>E7A1H2_SPORE</name>
<feature type="compositionally biased region" description="Low complexity" evidence="1">
    <location>
        <begin position="211"/>
        <end position="235"/>
    </location>
</feature>
<dbReference type="eggNOG" id="ENOG502RD8V">
    <property type="taxonomic scope" value="Eukaryota"/>
</dbReference>
<sequence length="804" mass="84844">MHTTTLTDGLGINLGPPSRDKLGQRNFGTLGLGHPHTAHQLRWPYTTRHRSSTLDARYDSSPTLSSSSASSSSSSEFSIDKTRSASSASGSATHDVLLSYCSPALSDASSEGGQRRVYLLSSGLKRMVSRSRSETFRFPLPPRSRDGEIKSAMRVTSAGAWRRECAQMSPVLQEARQGWSPYSSVAPTPRQASGVHRFSCAAEESEPPTYAQSQVPPAYVPAPASSASSASSCSSHTLVSDTDTDSGAETDPTSSADAAKLARLHASLLLLDRGVSELPLSLADSASVEEKMAYLCGLGYRYRRTAPHRHARKGSGDYAQPSGWCSDAAELACKQGSVQSYAPVVVAHAAGRVVSNCASAVASSVGSPILGGVLAAGTADEGEDAEGDVTVRQGMFLPEHTEVFDGLLGDEFSYLVDHELMMDAVQEADLGVEKYQTSAAAVGGMESGLMTPPLTTPELGLDGALPMLLDRWPSPPSSRKTCFTAFSTSPKATEIAGCRPFSTATTANDFRHTLPSTMTSSASCPASMPAANERVSTEPEAAVIARAHRTTISTCSVLTRPRPLRTSGSSTSLFSSASSERLQKPQLAPSVLARPRPVHRSLEGRCTFAGGSAAVLRKKGAERQPSKRPRPGVQFDVPKSVSMTGLVVEVPQRKSSLDVRAAAQQLRARDVHANSVCRDPERARHFHSSASPYLRCSALQPPPPHELRAGDGAQMCTAAGSATKARRRGADAAYAGMPKSLSLPVLFTARTPSQRARGETGTRGGGRKSVVFAGHDGGLVRGVEPPKHGVLVVREEVTLVGIAL</sequence>
<evidence type="ECO:0000256" key="1">
    <source>
        <dbReference type="SAM" id="MobiDB-lite"/>
    </source>
</evidence>
<dbReference type="EMBL" id="FQ311472">
    <property type="protein sequence ID" value="CBQ73329.1"/>
    <property type="molecule type" value="Genomic_DNA"/>
</dbReference>
<dbReference type="AlphaFoldDB" id="E7A1H2"/>
<keyword evidence="3" id="KW-1185">Reference proteome</keyword>
<accession>E7A1H2</accession>